<evidence type="ECO:0000256" key="2">
    <source>
        <dbReference type="SAM" id="MobiDB-lite"/>
    </source>
</evidence>
<dbReference type="Proteomes" id="UP001139494">
    <property type="component" value="Unassembled WGS sequence"/>
</dbReference>
<evidence type="ECO:0000256" key="1">
    <source>
        <dbReference type="ARBA" id="ARBA00008791"/>
    </source>
</evidence>
<dbReference type="EMBL" id="JAHLKM010000013">
    <property type="protein sequence ID" value="MCQ4333886.1"/>
    <property type="molecule type" value="Genomic_DNA"/>
</dbReference>
<dbReference type="PANTHER" id="PTHR46268:SF6">
    <property type="entry name" value="UNIVERSAL STRESS PROTEIN UP12"/>
    <property type="match status" value="1"/>
</dbReference>
<dbReference type="Pfam" id="PF00582">
    <property type="entry name" value="Usp"/>
    <property type="match status" value="1"/>
</dbReference>
<dbReference type="PANTHER" id="PTHR46268">
    <property type="entry name" value="STRESS RESPONSE PROTEIN NHAX"/>
    <property type="match status" value="1"/>
</dbReference>
<proteinExistence type="inferred from homology"/>
<comment type="similarity">
    <text evidence="1">Belongs to the universal stress protein A family.</text>
</comment>
<dbReference type="AlphaFoldDB" id="A0A9R1CUP5"/>
<evidence type="ECO:0000313" key="4">
    <source>
        <dbReference type="EMBL" id="MCQ4333886.1"/>
    </source>
</evidence>
<dbReference type="RefSeq" id="WP_256029910.1">
    <property type="nucleotide sequence ID" value="NZ_JAHLKM010000013.1"/>
</dbReference>
<organism evidence="4 5">
    <name type="scientific">Natronomonas aquatica</name>
    <dbReference type="NCBI Taxonomy" id="2841590"/>
    <lineage>
        <taxon>Archaea</taxon>
        <taxon>Methanobacteriati</taxon>
        <taxon>Methanobacteriota</taxon>
        <taxon>Stenosarchaea group</taxon>
        <taxon>Halobacteria</taxon>
        <taxon>Halobacteriales</taxon>
        <taxon>Natronomonadaceae</taxon>
        <taxon>Natronomonas</taxon>
    </lineage>
</organism>
<name>A0A9R1CUP5_9EURY</name>
<comment type="caution">
    <text evidence="4">The sequence shown here is derived from an EMBL/GenBank/DDBJ whole genome shotgun (WGS) entry which is preliminary data.</text>
</comment>
<dbReference type="SUPFAM" id="SSF52402">
    <property type="entry name" value="Adenine nucleotide alpha hydrolases-like"/>
    <property type="match status" value="1"/>
</dbReference>
<evidence type="ECO:0000259" key="3">
    <source>
        <dbReference type="Pfam" id="PF00582"/>
    </source>
</evidence>
<dbReference type="InterPro" id="IPR014729">
    <property type="entry name" value="Rossmann-like_a/b/a_fold"/>
</dbReference>
<dbReference type="InterPro" id="IPR006016">
    <property type="entry name" value="UspA"/>
</dbReference>
<keyword evidence="5" id="KW-1185">Reference proteome</keyword>
<protein>
    <submittedName>
        <fullName evidence="4">Universal stress protein</fullName>
    </submittedName>
</protein>
<feature type="domain" description="UspA" evidence="3">
    <location>
        <begin position="26"/>
        <end position="157"/>
    </location>
</feature>
<feature type="region of interest" description="Disordered" evidence="2">
    <location>
        <begin position="157"/>
        <end position="181"/>
    </location>
</feature>
<dbReference type="Gene3D" id="3.40.50.620">
    <property type="entry name" value="HUPs"/>
    <property type="match status" value="1"/>
</dbReference>
<sequence>MILDSLLSRGRPRDGTVRTAGDEGSFDRVLLAVDSEPDPAVIGTALSVAAAFDAEVHALSVVPMNAGVDHWDIVVERREAAAEDALDRADEAAAVPVTKRLRYGEPAEEIGLYADHNDVDLVVAGEPDRTGLARFLTPKSVTESLRRSVSLPVLAVPAAGEPANGRSRPLQSSNGAVPGDD</sequence>
<evidence type="ECO:0000313" key="5">
    <source>
        <dbReference type="Proteomes" id="UP001139494"/>
    </source>
</evidence>
<accession>A0A9R1CUP5</accession>
<reference evidence="4" key="1">
    <citation type="journal article" date="2023" name="Front. Microbiol.">
        <title>Genomic-based phylogenetic and metabolic analyses of the genus Natronomonas, and description of Natronomonas aquatica sp. nov.</title>
        <authorList>
            <person name="Garcia-Roldan A."/>
            <person name="Duran-Viseras A."/>
            <person name="de la Haba R.R."/>
            <person name="Corral P."/>
            <person name="Sanchez-Porro C."/>
            <person name="Ventosa A."/>
        </authorList>
    </citation>
    <scope>NUCLEOTIDE SEQUENCE</scope>
    <source>
        <strain evidence="4">F2-12</strain>
    </source>
</reference>
<gene>
    <name evidence="4" type="ORF">KM295_10410</name>
</gene>
<dbReference type="CDD" id="cd00293">
    <property type="entry name" value="USP-like"/>
    <property type="match status" value="1"/>
</dbReference>